<keyword evidence="1" id="KW-1133">Transmembrane helix</keyword>
<evidence type="ECO:0000313" key="2">
    <source>
        <dbReference type="EMBL" id="MPM74341.1"/>
    </source>
</evidence>
<evidence type="ECO:0008006" key="3">
    <source>
        <dbReference type="Google" id="ProtNLM"/>
    </source>
</evidence>
<name>A0A645CBN7_9ZZZZ</name>
<dbReference type="AlphaFoldDB" id="A0A645CBN7"/>
<comment type="caution">
    <text evidence="2">The sequence shown here is derived from an EMBL/GenBank/DDBJ whole genome shotgun (WGS) entry which is preliminary data.</text>
</comment>
<proteinExistence type="predicted"/>
<keyword evidence="1" id="KW-0472">Membrane</keyword>
<dbReference type="EMBL" id="VSSQ01025898">
    <property type="protein sequence ID" value="MPM74341.1"/>
    <property type="molecule type" value="Genomic_DNA"/>
</dbReference>
<feature type="transmembrane region" description="Helical" evidence="1">
    <location>
        <begin position="35"/>
        <end position="54"/>
    </location>
</feature>
<dbReference type="Gene3D" id="1.20.120.1760">
    <property type="match status" value="1"/>
</dbReference>
<organism evidence="2">
    <name type="scientific">bioreactor metagenome</name>
    <dbReference type="NCBI Taxonomy" id="1076179"/>
    <lineage>
        <taxon>unclassified sequences</taxon>
        <taxon>metagenomes</taxon>
        <taxon>ecological metagenomes</taxon>
    </lineage>
</organism>
<evidence type="ECO:0000256" key="1">
    <source>
        <dbReference type="SAM" id="Phobius"/>
    </source>
</evidence>
<protein>
    <recommendedName>
        <fullName evidence="3">CDP-alcohol phosphatidyltransferase family protein</fullName>
    </recommendedName>
</protein>
<sequence length="219" mass="23545">MNATEFTRRPLKSRDTKWAKAVASWLARAGVRPNAISIAGVGFAAMAGGSLVFAGHATSAWHWTAAMLLAVWGMQFRLLCNLFDGMVAIEGGLKTKAGEIFNELPDRFSDAVILIGAAYSSPGFPGNLELGWSAAILAVITAYTRALGGSMGAGQHFIGPMAKQHRMALMTVACLLAAFKPLWPWAANLIPTALLLIDVGCVVTIFRRCHRIARTMEER</sequence>
<dbReference type="InterPro" id="IPR043130">
    <property type="entry name" value="CDP-OH_PTrfase_TM_dom"/>
</dbReference>
<keyword evidence="1" id="KW-0812">Transmembrane</keyword>
<reference evidence="2" key="1">
    <citation type="submission" date="2019-08" db="EMBL/GenBank/DDBJ databases">
        <authorList>
            <person name="Kucharzyk K."/>
            <person name="Murdoch R.W."/>
            <person name="Higgins S."/>
            <person name="Loffler F."/>
        </authorList>
    </citation>
    <scope>NUCLEOTIDE SEQUENCE</scope>
</reference>
<feature type="transmembrane region" description="Helical" evidence="1">
    <location>
        <begin position="189"/>
        <end position="206"/>
    </location>
</feature>
<accession>A0A645CBN7</accession>
<gene>
    <name evidence="2" type="ORF">SDC9_121328</name>
</gene>